<evidence type="ECO:0000256" key="4">
    <source>
        <dbReference type="SAM" id="SignalP"/>
    </source>
</evidence>
<feature type="chain" id="PRO_5030063589" evidence="4">
    <location>
        <begin position="20"/>
        <end position="342"/>
    </location>
</feature>
<dbReference type="SUPFAM" id="SSF53822">
    <property type="entry name" value="Periplasmic binding protein-like I"/>
    <property type="match status" value="1"/>
</dbReference>
<dbReference type="GO" id="GO:0030313">
    <property type="term" value="C:cell envelope"/>
    <property type="evidence" value="ECO:0007669"/>
    <property type="project" value="UniProtKB-SubCell"/>
</dbReference>
<accession>A0A347ZQ72</accession>
<evidence type="ECO:0000259" key="5">
    <source>
        <dbReference type="Pfam" id="PF13407"/>
    </source>
</evidence>
<keyword evidence="7" id="KW-1185">Reference proteome</keyword>
<comment type="similarity">
    <text evidence="2">Belongs to the bacterial solute-binding protein 2 family.</text>
</comment>
<sequence>MSRFKSLVLLMVIASLALAACSTAAAPEAAAPAAEEAAPAEEAAAPAAEEAPVYTYADMTLCYPQLGAESDWRTANTASIKQTAEELGVTLIFSDAQQKQENQISAVRACIEQGVDVIALPPVVEDGWDAVLTEAQDAGIPVIIVDRSVSADSSLYAAHIGSDMFLEGQRAAEEMNKLLPDGGNILELSGTVGSGAATGRAEGFRDALNDNITILDSQTGNFTRAEAIPVMEAFLKKYAGQVDGVFIHNDDMAIGAIEAIKAAGIEPGDLKIVSVDGTRGGFQAMIDGWIQADVECNPLLGPQVMEMGLKLMNGEAVDPETLTNETVYYPEEAEELLPTRQY</sequence>
<name>A0A347ZQ72_9CHLR</name>
<gene>
    <name evidence="6" type="ORF">DFR64_2651</name>
</gene>
<organism evidence="6 7">
    <name type="scientific">Pelolinea submarina</name>
    <dbReference type="NCBI Taxonomy" id="913107"/>
    <lineage>
        <taxon>Bacteria</taxon>
        <taxon>Bacillati</taxon>
        <taxon>Chloroflexota</taxon>
        <taxon>Anaerolineae</taxon>
        <taxon>Anaerolineales</taxon>
        <taxon>Anaerolineaceae</taxon>
        <taxon>Pelolinea</taxon>
    </lineage>
</organism>
<dbReference type="Gene3D" id="3.40.50.2300">
    <property type="match status" value="2"/>
</dbReference>
<dbReference type="InterPro" id="IPR028082">
    <property type="entry name" value="Peripla_BP_I"/>
</dbReference>
<feature type="domain" description="Periplasmic binding protein" evidence="5">
    <location>
        <begin position="69"/>
        <end position="315"/>
    </location>
</feature>
<dbReference type="PANTHER" id="PTHR46847:SF3">
    <property type="entry name" value="GALACTOFURANOSE-BINDING PROTEIN YTFQ"/>
    <property type="match status" value="1"/>
</dbReference>
<feature type="signal peptide" evidence="4">
    <location>
        <begin position="1"/>
        <end position="19"/>
    </location>
</feature>
<evidence type="ECO:0000256" key="1">
    <source>
        <dbReference type="ARBA" id="ARBA00004196"/>
    </source>
</evidence>
<comment type="caution">
    <text evidence="6">The sequence shown here is derived from an EMBL/GenBank/DDBJ whole genome shotgun (WGS) entry which is preliminary data.</text>
</comment>
<dbReference type="AlphaFoldDB" id="A0A347ZQ72"/>
<dbReference type="OrthoDB" id="9814427at2"/>
<dbReference type="PROSITE" id="PS51257">
    <property type="entry name" value="PROKAR_LIPOPROTEIN"/>
    <property type="match status" value="1"/>
</dbReference>
<dbReference type="PANTHER" id="PTHR46847">
    <property type="entry name" value="D-ALLOSE-BINDING PERIPLASMIC PROTEIN-RELATED"/>
    <property type="match status" value="1"/>
</dbReference>
<reference evidence="6 7" key="1">
    <citation type="submission" date="2018-08" db="EMBL/GenBank/DDBJ databases">
        <title>Genomic Encyclopedia of Type Strains, Phase IV (KMG-IV): sequencing the most valuable type-strain genomes for metagenomic binning, comparative biology and taxonomic classification.</title>
        <authorList>
            <person name="Goeker M."/>
        </authorList>
    </citation>
    <scope>NUCLEOTIDE SEQUENCE [LARGE SCALE GENOMIC DNA]</scope>
    <source>
        <strain evidence="6 7">DSM 23923</strain>
    </source>
</reference>
<dbReference type="Pfam" id="PF13407">
    <property type="entry name" value="Peripla_BP_4"/>
    <property type="match status" value="1"/>
</dbReference>
<dbReference type="CDD" id="cd06309">
    <property type="entry name" value="PBP1_galactofuranose_YtfQ-like"/>
    <property type="match status" value="1"/>
</dbReference>
<evidence type="ECO:0000313" key="7">
    <source>
        <dbReference type="Proteomes" id="UP000256388"/>
    </source>
</evidence>
<dbReference type="RefSeq" id="WP_116225916.1">
    <property type="nucleotide sequence ID" value="NZ_AP018437.1"/>
</dbReference>
<evidence type="ECO:0000256" key="2">
    <source>
        <dbReference type="ARBA" id="ARBA00007639"/>
    </source>
</evidence>
<dbReference type="InterPro" id="IPR025997">
    <property type="entry name" value="SBP_2_dom"/>
</dbReference>
<protein>
    <submittedName>
        <fullName evidence="6">Monosaccharide ABC transporter substrate-binding protein (CUT2 family)</fullName>
    </submittedName>
</protein>
<dbReference type="GO" id="GO:0030246">
    <property type="term" value="F:carbohydrate binding"/>
    <property type="evidence" value="ECO:0007669"/>
    <property type="project" value="UniProtKB-ARBA"/>
</dbReference>
<dbReference type="EMBL" id="QUMS01000004">
    <property type="protein sequence ID" value="REG06219.1"/>
    <property type="molecule type" value="Genomic_DNA"/>
</dbReference>
<evidence type="ECO:0000313" key="6">
    <source>
        <dbReference type="EMBL" id="REG06219.1"/>
    </source>
</evidence>
<keyword evidence="3 4" id="KW-0732">Signal</keyword>
<proteinExistence type="inferred from homology"/>
<evidence type="ECO:0000256" key="3">
    <source>
        <dbReference type="ARBA" id="ARBA00022729"/>
    </source>
</evidence>
<comment type="subcellular location">
    <subcellularLocation>
        <location evidence="1">Cell envelope</location>
    </subcellularLocation>
</comment>
<dbReference type="Proteomes" id="UP000256388">
    <property type="component" value="Unassembled WGS sequence"/>
</dbReference>